<accession>A0A2M4DNG3</accession>
<evidence type="ECO:0000256" key="1">
    <source>
        <dbReference type="SAM" id="MobiDB-lite"/>
    </source>
</evidence>
<feature type="region of interest" description="Disordered" evidence="1">
    <location>
        <begin position="51"/>
        <end position="71"/>
    </location>
</feature>
<dbReference type="AlphaFoldDB" id="A0A2M4DNG3"/>
<proteinExistence type="predicted"/>
<sequence>MGQRECWGVLLASCSPVDAAAAACVHVGKGHCNICLQLLPLGVCYINPSPRQQKTNPHPLPPWGARRGVVR</sequence>
<dbReference type="EMBL" id="GGFL01014877">
    <property type="protein sequence ID" value="MBW79055.1"/>
    <property type="molecule type" value="Transcribed_RNA"/>
</dbReference>
<evidence type="ECO:0000313" key="3">
    <source>
        <dbReference type="EMBL" id="MBW79055.1"/>
    </source>
</evidence>
<evidence type="ECO:0000256" key="2">
    <source>
        <dbReference type="SAM" id="SignalP"/>
    </source>
</evidence>
<organism evidence="3">
    <name type="scientific">Anopheles darlingi</name>
    <name type="common">Mosquito</name>
    <dbReference type="NCBI Taxonomy" id="43151"/>
    <lineage>
        <taxon>Eukaryota</taxon>
        <taxon>Metazoa</taxon>
        <taxon>Ecdysozoa</taxon>
        <taxon>Arthropoda</taxon>
        <taxon>Hexapoda</taxon>
        <taxon>Insecta</taxon>
        <taxon>Pterygota</taxon>
        <taxon>Neoptera</taxon>
        <taxon>Endopterygota</taxon>
        <taxon>Diptera</taxon>
        <taxon>Nematocera</taxon>
        <taxon>Culicoidea</taxon>
        <taxon>Culicidae</taxon>
        <taxon>Anophelinae</taxon>
        <taxon>Anopheles</taxon>
    </lineage>
</organism>
<name>A0A2M4DNG3_ANODA</name>
<keyword evidence="2" id="KW-0732">Signal</keyword>
<protein>
    <submittedName>
        <fullName evidence="3">Putative secreted protein</fullName>
    </submittedName>
</protein>
<feature type="chain" id="PRO_5014889039" evidence="2">
    <location>
        <begin position="23"/>
        <end position="71"/>
    </location>
</feature>
<reference evidence="3" key="1">
    <citation type="submission" date="2018-01" db="EMBL/GenBank/DDBJ databases">
        <title>An insight into the sialome of Amazonian anophelines.</title>
        <authorList>
            <person name="Ribeiro J.M."/>
            <person name="Scarpassa V."/>
            <person name="Calvo E."/>
        </authorList>
    </citation>
    <scope>NUCLEOTIDE SEQUENCE</scope>
</reference>
<feature type="signal peptide" evidence="2">
    <location>
        <begin position="1"/>
        <end position="22"/>
    </location>
</feature>